<dbReference type="Gene3D" id="2.30.130.110">
    <property type="match status" value="1"/>
</dbReference>
<dbReference type="PANTHER" id="PTHR30536:SF5">
    <property type="entry name" value="ALTRONATE DEHYDRATASE"/>
    <property type="match status" value="1"/>
</dbReference>
<dbReference type="AlphaFoldDB" id="A0A2W5PHL6"/>
<dbReference type="InterPro" id="IPR052172">
    <property type="entry name" value="UxaA_altronate/galactarate_dh"/>
</dbReference>
<organism evidence="3 4">
    <name type="scientific">Variovorax paradoxus</name>
    <dbReference type="NCBI Taxonomy" id="34073"/>
    <lineage>
        <taxon>Bacteria</taxon>
        <taxon>Pseudomonadati</taxon>
        <taxon>Pseudomonadota</taxon>
        <taxon>Betaproteobacteria</taxon>
        <taxon>Burkholderiales</taxon>
        <taxon>Comamonadaceae</taxon>
        <taxon>Variovorax</taxon>
    </lineage>
</organism>
<dbReference type="EMBL" id="QFPP01000510">
    <property type="protein sequence ID" value="PZQ65182.1"/>
    <property type="molecule type" value="Genomic_DNA"/>
</dbReference>
<dbReference type="InterPro" id="IPR013974">
    <property type="entry name" value="SAF"/>
</dbReference>
<dbReference type="PANTHER" id="PTHR30536">
    <property type="entry name" value="ALTRONATE/GALACTARATE DEHYDRATASE"/>
    <property type="match status" value="1"/>
</dbReference>
<dbReference type="GO" id="GO:0016829">
    <property type="term" value="F:lyase activity"/>
    <property type="evidence" value="ECO:0007669"/>
    <property type="project" value="UniProtKB-KW"/>
</dbReference>
<feature type="domain" description="SAF" evidence="2">
    <location>
        <begin position="11"/>
        <end position="78"/>
    </location>
</feature>
<dbReference type="GO" id="GO:0019698">
    <property type="term" value="P:D-galacturonate catabolic process"/>
    <property type="evidence" value="ECO:0007669"/>
    <property type="project" value="TreeGrafter"/>
</dbReference>
<evidence type="ECO:0000313" key="3">
    <source>
        <dbReference type="EMBL" id="PZQ65182.1"/>
    </source>
</evidence>
<protein>
    <submittedName>
        <fullName evidence="3">Galactonate dehydratase</fullName>
    </submittedName>
</protein>
<gene>
    <name evidence="3" type="ORF">DI563_25955</name>
</gene>
<sequence length="119" mass="12831">MTPFIRLHPADDVLIARSQLVGGTTVENVPVRGLIPAGHKVAVRAIAAGEPVRRYNQIIGFASRPIAPGEHVHTHNLDMGPDKGDFARDYAFGADVKPAPARREATFMGIRRADGRLAT</sequence>
<keyword evidence="1" id="KW-0456">Lyase</keyword>
<reference evidence="3 4" key="1">
    <citation type="submission" date="2017-08" db="EMBL/GenBank/DDBJ databases">
        <title>Infants hospitalized years apart are colonized by the same room-sourced microbial strains.</title>
        <authorList>
            <person name="Brooks B."/>
            <person name="Olm M.R."/>
            <person name="Firek B.A."/>
            <person name="Baker R."/>
            <person name="Thomas B.C."/>
            <person name="Morowitz M.J."/>
            <person name="Banfield J.F."/>
        </authorList>
    </citation>
    <scope>NUCLEOTIDE SEQUENCE [LARGE SCALE GENOMIC DNA]</scope>
    <source>
        <strain evidence="3">S2_005_003_R2_41</strain>
    </source>
</reference>
<dbReference type="InterPro" id="IPR044144">
    <property type="entry name" value="SAF_UxaA/GarD"/>
</dbReference>
<accession>A0A2W5PHL6</accession>
<dbReference type="SMART" id="SM00858">
    <property type="entry name" value="SAF"/>
    <property type="match status" value="1"/>
</dbReference>
<dbReference type="Proteomes" id="UP000249135">
    <property type="component" value="Unassembled WGS sequence"/>
</dbReference>
<evidence type="ECO:0000313" key="4">
    <source>
        <dbReference type="Proteomes" id="UP000249135"/>
    </source>
</evidence>
<feature type="non-terminal residue" evidence="3">
    <location>
        <position position="119"/>
    </location>
</feature>
<comment type="caution">
    <text evidence="3">The sequence shown here is derived from an EMBL/GenBank/DDBJ whole genome shotgun (WGS) entry which is preliminary data.</text>
</comment>
<dbReference type="Pfam" id="PF08666">
    <property type="entry name" value="SAF"/>
    <property type="match status" value="1"/>
</dbReference>
<name>A0A2W5PHL6_VARPD</name>
<evidence type="ECO:0000259" key="2">
    <source>
        <dbReference type="SMART" id="SM00858"/>
    </source>
</evidence>
<evidence type="ECO:0000256" key="1">
    <source>
        <dbReference type="ARBA" id="ARBA00023239"/>
    </source>
</evidence>
<dbReference type="CDD" id="cd11613">
    <property type="entry name" value="SAF_AH_GD"/>
    <property type="match status" value="1"/>
</dbReference>
<proteinExistence type="predicted"/>